<evidence type="ECO:0000313" key="1">
    <source>
        <dbReference type="EMBL" id="KZP09663.1"/>
    </source>
</evidence>
<dbReference type="AlphaFoldDB" id="A0A165YKP3"/>
<evidence type="ECO:0000313" key="2">
    <source>
        <dbReference type="Proteomes" id="UP000076532"/>
    </source>
</evidence>
<dbReference type="Proteomes" id="UP000076532">
    <property type="component" value="Unassembled WGS sequence"/>
</dbReference>
<reference evidence="1 2" key="1">
    <citation type="journal article" date="2016" name="Mol. Biol. Evol.">
        <title>Comparative Genomics of Early-Diverging Mushroom-Forming Fungi Provides Insights into the Origins of Lignocellulose Decay Capabilities.</title>
        <authorList>
            <person name="Nagy L.G."/>
            <person name="Riley R."/>
            <person name="Tritt A."/>
            <person name="Adam C."/>
            <person name="Daum C."/>
            <person name="Floudas D."/>
            <person name="Sun H."/>
            <person name="Yadav J.S."/>
            <person name="Pangilinan J."/>
            <person name="Larsson K.H."/>
            <person name="Matsuura K."/>
            <person name="Barry K."/>
            <person name="Labutti K."/>
            <person name="Kuo R."/>
            <person name="Ohm R.A."/>
            <person name="Bhattacharya S.S."/>
            <person name="Shirouzu T."/>
            <person name="Yoshinaga Y."/>
            <person name="Martin F.M."/>
            <person name="Grigoriev I.V."/>
            <person name="Hibbett D.S."/>
        </authorList>
    </citation>
    <scope>NUCLEOTIDE SEQUENCE [LARGE SCALE GENOMIC DNA]</scope>
    <source>
        <strain evidence="1 2">CBS 109695</strain>
    </source>
</reference>
<dbReference type="EMBL" id="KV417695">
    <property type="protein sequence ID" value="KZP09663.1"/>
    <property type="molecule type" value="Genomic_DNA"/>
</dbReference>
<keyword evidence="2" id="KW-1185">Reference proteome</keyword>
<dbReference type="OrthoDB" id="2690740at2759"/>
<feature type="non-terminal residue" evidence="1">
    <location>
        <position position="1"/>
    </location>
</feature>
<organism evidence="1 2">
    <name type="scientific">Athelia psychrophila</name>
    <dbReference type="NCBI Taxonomy" id="1759441"/>
    <lineage>
        <taxon>Eukaryota</taxon>
        <taxon>Fungi</taxon>
        <taxon>Dikarya</taxon>
        <taxon>Basidiomycota</taxon>
        <taxon>Agaricomycotina</taxon>
        <taxon>Agaricomycetes</taxon>
        <taxon>Agaricomycetidae</taxon>
        <taxon>Atheliales</taxon>
        <taxon>Atheliaceae</taxon>
        <taxon>Athelia</taxon>
    </lineage>
</organism>
<dbReference type="STRING" id="436010.A0A165YKP3"/>
<name>A0A165YKP3_9AGAM</name>
<sequence length="124" mass="13890">GAGVPSDIHPDQLIKEGAVKANFSQCVPRESDNICKHPALYQQVCTLLKDILEFFCSNIEHHLPEVYKELEIHCEYLPLHANSPGHPFTSMVVNLCACTKGHRDHGDKTWCTTFTIGDFQGLEI</sequence>
<gene>
    <name evidence="1" type="ORF">FIBSPDRAFT_759671</name>
</gene>
<dbReference type="Gene3D" id="3.60.130.30">
    <property type="match status" value="1"/>
</dbReference>
<proteinExistence type="predicted"/>
<protein>
    <submittedName>
        <fullName evidence="1">Uncharacterized protein</fullName>
    </submittedName>
</protein>
<accession>A0A165YKP3</accession>